<dbReference type="PANTHER" id="PTHR37419">
    <property type="entry name" value="SERINE/THREONINE-PROTEIN KINASE TOXIN HIPA"/>
    <property type="match status" value="1"/>
</dbReference>
<dbReference type="OrthoDB" id="9805913at2"/>
<dbReference type="Proteomes" id="UP000245629">
    <property type="component" value="Chromosome 1"/>
</dbReference>
<dbReference type="Gene3D" id="1.10.1070.20">
    <property type="match status" value="1"/>
</dbReference>
<dbReference type="Pfam" id="PF07804">
    <property type="entry name" value="HipA_C"/>
    <property type="match status" value="1"/>
</dbReference>
<dbReference type="NCBIfam" id="TIGR03071">
    <property type="entry name" value="couple_hipA"/>
    <property type="match status" value="1"/>
</dbReference>
<comment type="similarity">
    <text evidence="1">Belongs to the HipA Ser/Thr kinase family.</text>
</comment>
<dbReference type="InterPro" id="IPR052028">
    <property type="entry name" value="HipA_Ser/Thr_kinase"/>
</dbReference>
<dbReference type="InterPro" id="IPR012893">
    <property type="entry name" value="HipA-like_C"/>
</dbReference>
<evidence type="ECO:0000259" key="5">
    <source>
        <dbReference type="Pfam" id="PF13657"/>
    </source>
</evidence>
<evidence type="ECO:0000313" key="7">
    <source>
        <dbReference type="Proteomes" id="UP000245629"/>
    </source>
</evidence>
<dbReference type="AlphaFoldDB" id="A0A2S2CK35"/>
<evidence type="ECO:0000259" key="4">
    <source>
        <dbReference type="Pfam" id="PF07804"/>
    </source>
</evidence>
<keyword evidence="7" id="KW-1185">Reference proteome</keyword>
<sequence length="393" mass="43165">MAAERSAEILFKDRPVGVLLETPDGGTRFVYGPDVTETIACALPVATREHGWPAGLHPVFQHLGPEGWLREKQARAGRVEEEDDFGLLLRYGRDCIGAIGIRPVQPITPSGWGGDAETRAATVGGRTVSGVQKKLLAYHDGDRYLPAEADGPATHIAKYNGQSEPTLVRNELLSLRLARDVLGAKQVTAFDRGFVAGLDEPALIVTRFDRTATGAKLRLEDFAQILARPQGRDFGGKYAGSYEEIAAAIRQHSARPLIDLDQFFRCVVFCVLIGNADAHLKNFSLLETPDGLRLSPAYDLLNTLVYRGAYKTEFALALGGDRIPTDRIDRRRILAFAEAIGLPAAAARLALRQLRDRIRRSTAIQPPDAEPEDGFLHRYAEIVENACSRLFEE</sequence>
<feature type="domain" description="HipA-like C-terminal" evidence="4">
    <location>
        <begin position="128"/>
        <end position="359"/>
    </location>
</feature>
<dbReference type="InterPro" id="IPR017508">
    <property type="entry name" value="HipA_N1"/>
</dbReference>
<organism evidence="6 7">
    <name type="scientific">Azospirillum thermophilum</name>
    <dbReference type="NCBI Taxonomy" id="2202148"/>
    <lineage>
        <taxon>Bacteria</taxon>
        <taxon>Pseudomonadati</taxon>
        <taxon>Pseudomonadota</taxon>
        <taxon>Alphaproteobacteria</taxon>
        <taxon>Rhodospirillales</taxon>
        <taxon>Azospirillaceae</taxon>
        <taxon>Azospirillum</taxon>
    </lineage>
</organism>
<keyword evidence="3 6" id="KW-0418">Kinase</keyword>
<keyword evidence="2" id="KW-0808">Transferase</keyword>
<dbReference type="GO" id="GO:0005829">
    <property type="term" value="C:cytosol"/>
    <property type="evidence" value="ECO:0007669"/>
    <property type="project" value="TreeGrafter"/>
</dbReference>
<evidence type="ECO:0000256" key="1">
    <source>
        <dbReference type="ARBA" id="ARBA00010164"/>
    </source>
</evidence>
<dbReference type="RefSeq" id="WP_109323619.1">
    <property type="nucleotide sequence ID" value="NZ_CP029352.1"/>
</dbReference>
<reference evidence="7" key="1">
    <citation type="submission" date="2018-05" db="EMBL/GenBank/DDBJ databases">
        <title>Azospirillum thermophila sp. nov., a novel isolated from hot spring.</title>
        <authorList>
            <person name="Zhao Z."/>
        </authorList>
    </citation>
    <scope>NUCLEOTIDE SEQUENCE [LARGE SCALE GENOMIC DNA]</scope>
    <source>
        <strain evidence="7">CFH 70021</strain>
    </source>
</reference>
<name>A0A2S2CK35_9PROT</name>
<feature type="domain" description="HipA N-terminal subdomain 1" evidence="5">
    <location>
        <begin position="8"/>
        <end position="101"/>
    </location>
</feature>
<dbReference type="KEGG" id="azz:DEW08_00530"/>
<evidence type="ECO:0000256" key="2">
    <source>
        <dbReference type="ARBA" id="ARBA00022679"/>
    </source>
</evidence>
<dbReference type="Pfam" id="PF13657">
    <property type="entry name" value="Couple_hipA"/>
    <property type="match status" value="1"/>
</dbReference>
<dbReference type="PANTHER" id="PTHR37419:SF1">
    <property type="entry name" value="SERINE_THREONINE-PROTEIN KINASE TOXIN HIPA"/>
    <property type="match status" value="1"/>
</dbReference>
<protein>
    <submittedName>
        <fullName evidence="6">Phosphatidylinositol kinase</fullName>
    </submittedName>
</protein>
<gene>
    <name evidence="6" type="ORF">DEW08_00530</name>
</gene>
<evidence type="ECO:0000313" key="6">
    <source>
        <dbReference type="EMBL" id="AWK84875.1"/>
    </source>
</evidence>
<dbReference type="GO" id="GO:0004674">
    <property type="term" value="F:protein serine/threonine kinase activity"/>
    <property type="evidence" value="ECO:0007669"/>
    <property type="project" value="TreeGrafter"/>
</dbReference>
<accession>A0A2S2CK35</accession>
<evidence type="ECO:0000256" key="3">
    <source>
        <dbReference type="ARBA" id="ARBA00022777"/>
    </source>
</evidence>
<proteinExistence type="inferred from homology"/>
<dbReference type="EMBL" id="CP029352">
    <property type="protein sequence ID" value="AWK84875.1"/>
    <property type="molecule type" value="Genomic_DNA"/>
</dbReference>